<sequence>MVESRCGILCSECEHKEQVNCKGCINIKKPFWGECCPVKECCENKKHEHCGVCNDFPCGLLNQFSYDEKQGDNGKRIEQCKKWCSK</sequence>
<evidence type="ECO:0000313" key="1">
    <source>
        <dbReference type="EMBL" id="SDP12337.1"/>
    </source>
</evidence>
<evidence type="ECO:0000313" key="2">
    <source>
        <dbReference type="Proteomes" id="UP000198597"/>
    </source>
</evidence>
<protein>
    <recommendedName>
        <fullName evidence="3">DUF3795 domain-containing protein</fullName>
    </recommendedName>
</protein>
<dbReference type="Pfam" id="PF12675">
    <property type="entry name" value="DUF3795"/>
    <property type="match status" value="1"/>
</dbReference>
<evidence type="ECO:0008006" key="3">
    <source>
        <dbReference type="Google" id="ProtNLM"/>
    </source>
</evidence>
<keyword evidence="2" id="KW-1185">Reference proteome</keyword>
<dbReference type="InterPro" id="IPR024227">
    <property type="entry name" value="DUF3795"/>
</dbReference>
<proteinExistence type="predicted"/>
<gene>
    <name evidence="1" type="ORF">SAMN04488529_102208</name>
</gene>
<name>A0A1H0Q4J6_9CLOT</name>
<dbReference type="EMBL" id="FNJM01000002">
    <property type="protein sequence ID" value="SDP12337.1"/>
    <property type="molecule type" value="Genomic_DNA"/>
</dbReference>
<organism evidence="1 2">
    <name type="scientific">Clostridium gasigenes</name>
    <dbReference type="NCBI Taxonomy" id="94869"/>
    <lineage>
        <taxon>Bacteria</taxon>
        <taxon>Bacillati</taxon>
        <taxon>Bacillota</taxon>
        <taxon>Clostridia</taxon>
        <taxon>Eubacteriales</taxon>
        <taxon>Clostridiaceae</taxon>
        <taxon>Clostridium</taxon>
    </lineage>
</organism>
<dbReference type="RefSeq" id="WP_089966956.1">
    <property type="nucleotide sequence ID" value="NZ_FNJM01000002.1"/>
</dbReference>
<dbReference type="OrthoDB" id="9803966at2"/>
<dbReference type="AlphaFoldDB" id="A0A1H0Q4J6"/>
<dbReference type="STRING" id="94869.SAMN04488529_102208"/>
<dbReference type="Proteomes" id="UP000198597">
    <property type="component" value="Unassembled WGS sequence"/>
</dbReference>
<reference evidence="1 2" key="1">
    <citation type="submission" date="2016-10" db="EMBL/GenBank/DDBJ databases">
        <authorList>
            <person name="de Groot N.N."/>
        </authorList>
    </citation>
    <scope>NUCLEOTIDE SEQUENCE [LARGE SCALE GENOMIC DNA]</scope>
    <source>
        <strain evidence="1 2">DSM 12272</strain>
    </source>
</reference>
<accession>A0A1H0Q4J6</accession>